<dbReference type="Gene3D" id="3.40.50.720">
    <property type="entry name" value="NAD(P)-binding Rossmann-like Domain"/>
    <property type="match status" value="1"/>
</dbReference>
<evidence type="ECO:0000256" key="1">
    <source>
        <dbReference type="ARBA" id="ARBA00010928"/>
    </source>
</evidence>
<dbReference type="AlphaFoldDB" id="A0AAD4KDC0"/>
<evidence type="ECO:0000256" key="4">
    <source>
        <dbReference type="ARBA" id="ARBA00042988"/>
    </source>
</evidence>
<evidence type="ECO:0000313" key="7">
    <source>
        <dbReference type="EMBL" id="KAH8688987.1"/>
    </source>
</evidence>
<evidence type="ECO:0000256" key="2">
    <source>
        <dbReference type="ARBA" id="ARBA00023002"/>
    </source>
</evidence>
<dbReference type="EMBL" id="JAJTJA010000016">
    <property type="protein sequence ID" value="KAH8688987.1"/>
    <property type="molecule type" value="Genomic_DNA"/>
</dbReference>
<organism evidence="7 8">
    <name type="scientific">Talaromyces proteolyticus</name>
    <dbReference type="NCBI Taxonomy" id="1131652"/>
    <lineage>
        <taxon>Eukaryota</taxon>
        <taxon>Fungi</taxon>
        <taxon>Dikarya</taxon>
        <taxon>Ascomycota</taxon>
        <taxon>Pezizomycotina</taxon>
        <taxon>Eurotiomycetes</taxon>
        <taxon>Eurotiomycetidae</taxon>
        <taxon>Eurotiales</taxon>
        <taxon>Trichocomaceae</taxon>
        <taxon>Talaromyces</taxon>
        <taxon>Talaromyces sect. Bacilispori</taxon>
    </lineage>
</organism>
<dbReference type="SUPFAM" id="SSF51735">
    <property type="entry name" value="NAD(P)-binding Rossmann-fold domains"/>
    <property type="match status" value="1"/>
</dbReference>
<protein>
    <recommendedName>
        <fullName evidence="3">D-xylose 1-dehydrogenase (NADP(+), D-xylono-1,5-lactone-forming)</fullName>
        <ecNumber evidence="3">1.1.1.179</ecNumber>
    </recommendedName>
    <alternativeName>
        <fullName evidence="4">D-xylose-NADP dehydrogenase</fullName>
    </alternativeName>
</protein>
<dbReference type="RefSeq" id="XP_046065413.1">
    <property type="nucleotide sequence ID" value="XM_046214659.1"/>
</dbReference>
<dbReference type="Gene3D" id="3.30.360.10">
    <property type="entry name" value="Dihydrodipicolinate Reductase, domain 2"/>
    <property type="match status" value="1"/>
</dbReference>
<reference evidence="7" key="1">
    <citation type="submission" date="2021-12" db="EMBL/GenBank/DDBJ databases">
        <title>Convergent genome expansion in fungi linked to evolution of root-endophyte symbiosis.</title>
        <authorList>
            <consortium name="DOE Joint Genome Institute"/>
            <person name="Ke Y.-H."/>
            <person name="Bonito G."/>
            <person name="Liao H.-L."/>
            <person name="Looney B."/>
            <person name="Rojas-Flechas A."/>
            <person name="Nash J."/>
            <person name="Hameed K."/>
            <person name="Schadt C."/>
            <person name="Martin F."/>
            <person name="Crous P.W."/>
            <person name="Miettinen O."/>
            <person name="Magnuson J.K."/>
            <person name="Labbe J."/>
            <person name="Jacobson D."/>
            <person name="Doktycz M.J."/>
            <person name="Veneault-Fourrey C."/>
            <person name="Kuo A."/>
            <person name="Mondo S."/>
            <person name="Calhoun S."/>
            <person name="Riley R."/>
            <person name="Ohm R."/>
            <person name="LaButti K."/>
            <person name="Andreopoulos B."/>
            <person name="Pangilinan J."/>
            <person name="Nolan M."/>
            <person name="Tritt A."/>
            <person name="Clum A."/>
            <person name="Lipzen A."/>
            <person name="Daum C."/>
            <person name="Barry K."/>
            <person name="Grigoriev I.V."/>
            <person name="Vilgalys R."/>
        </authorList>
    </citation>
    <scope>NUCLEOTIDE SEQUENCE</scope>
    <source>
        <strain evidence="7">PMI_201</strain>
    </source>
</reference>
<dbReference type="InterPro" id="IPR000683">
    <property type="entry name" value="Gfo/Idh/MocA-like_OxRdtase_N"/>
</dbReference>
<dbReference type="InterPro" id="IPR036291">
    <property type="entry name" value="NAD(P)-bd_dom_sf"/>
</dbReference>
<feature type="domain" description="Gfo/Idh/MocA-like oxidoreductase N-terminal" evidence="6">
    <location>
        <begin position="16"/>
        <end position="103"/>
    </location>
</feature>
<evidence type="ECO:0000259" key="6">
    <source>
        <dbReference type="Pfam" id="PF01408"/>
    </source>
</evidence>
<evidence type="ECO:0000256" key="5">
    <source>
        <dbReference type="ARBA" id="ARBA00049233"/>
    </source>
</evidence>
<dbReference type="SUPFAM" id="SSF55347">
    <property type="entry name" value="Glyceraldehyde-3-phosphate dehydrogenase-like, C-terminal domain"/>
    <property type="match status" value="1"/>
</dbReference>
<comment type="caution">
    <text evidence="7">The sequence shown here is derived from an EMBL/GenBank/DDBJ whole genome shotgun (WGS) entry which is preliminary data.</text>
</comment>
<evidence type="ECO:0000256" key="3">
    <source>
        <dbReference type="ARBA" id="ARBA00038984"/>
    </source>
</evidence>
<dbReference type="EC" id="1.1.1.179" evidence="3"/>
<comment type="catalytic activity">
    <reaction evidence="5">
        <text>D-xylose + NADP(+) = D-xylono-1,5-lactone + NADPH + H(+)</text>
        <dbReference type="Rhea" id="RHEA:22000"/>
        <dbReference type="ChEBI" id="CHEBI:15378"/>
        <dbReference type="ChEBI" id="CHEBI:15867"/>
        <dbReference type="ChEBI" id="CHEBI:53455"/>
        <dbReference type="ChEBI" id="CHEBI:57783"/>
        <dbReference type="ChEBI" id="CHEBI:58349"/>
        <dbReference type="EC" id="1.1.1.179"/>
    </reaction>
</comment>
<dbReference type="GeneID" id="70244946"/>
<evidence type="ECO:0000313" key="8">
    <source>
        <dbReference type="Proteomes" id="UP001201262"/>
    </source>
</evidence>
<name>A0AAD4KDC0_9EURO</name>
<dbReference type="GO" id="GO:0000166">
    <property type="term" value="F:nucleotide binding"/>
    <property type="evidence" value="ECO:0007669"/>
    <property type="project" value="InterPro"/>
</dbReference>
<proteinExistence type="inferred from homology"/>
<gene>
    <name evidence="7" type="ORF">BGW36DRAFT_365521</name>
</gene>
<dbReference type="PANTHER" id="PTHR22604">
    <property type="entry name" value="OXIDOREDUCTASES"/>
    <property type="match status" value="1"/>
</dbReference>
<accession>A0AAD4KDC0</accession>
<keyword evidence="8" id="KW-1185">Reference proteome</keyword>
<comment type="similarity">
    <text evidence="1">Belongs to the Gfo/Idh/MocA family.</text>
</comment>
<dbReference type="PANTHER" id="PTHR22604:SF105">
    <property type="entry name" value="TRANS-1,2-DIHYDROBENZENE-1,2-DIOL DEHYDROGENASE"/>
    <property type="match status" value="1"/>
</dbReference>
<dbReference type="Pfam" id="PF01408">
    <property type="entry name" value="GFO_IDH_MocA"/>
    <property type="match status" value="1"/>
</dbReference>
<dbReference type="Proteomes" id="UP001201262">
    <property type="component" value="Unassembled WGS sequence"/>
</dbReference>
<sequence>MKLTPHISSTLQCGLIKLGIVGCGRITKRFIEEAKFVSGVIIESVYSQSNESASVFAKEADIPKVCHDFDQLLETPHCIYIASPHNPHASYAKKAVASGKHVLSPNRRQRSYSILASQKGVDFLEAIKRAYMPGFQRMIVVAQNGTIGSRSVTAICTMIRPLTRRECDISQDGGCITEHASYPLLVIAEIFGVNEVECITSKSIRHDTSDVDIFSRIDIHLKNPLATCAVGIGVKAEGDLVIAGTKGYIYVPAPWWLTTSFKGRFEDPVEQQKFSIPMKGDGLRYEITEFIRLINEDSR</sequence>
<dbReference type="GO" id="GO:0047837">
    <property type="term" value="F:D-xylose 1-dehydrogenase (NADP+) activity"/>
    <property type="evidence" value="ECO:0007669"/>
    <property type="project" value="UniProtKB-EC"/>
</dbReference>
<dbReference type="InterPro" id="IPR050984">
    <property type="entry name" value="Gfo/Idh/MocA_domain"/>
</dbReference>
<keyword evidence="2" id="KW-0560">Oxidoreductase</keyword>